<dbReference type="PROSITE" id="PS00893">
    <property type="entry name" value="NUDIX_BOX"/>
    <property type="match status" value="1"/>
</dbReference>
<keyword evidence="6" id="KW-1185">Reference proteome</keyword>
<dbReference type="PRINTS" id="PR00502">
    <property type="entry name" value="NUDIXFAMILY"/>
</dbReference>
<evidence type="ECO:0000313" key="6">
    <source>
        <dbReference type="Proteomes" id="UP001238088"/>
    </source>
</evidence>
<feature type="domain" description="Nudix hydrolase" evidence="4">
    <location>
        <begin position="12"/>
        <end position="146"/>
    </location>
</feature>
<sequence length="161" mass="18821">MMETFMDENGAIVRLSFEKDIFKMEPKHVLVICRTEKHWLLTNHKKRGLEFPGGKLEPGETLEQAAAREVLEETGALLNRLEWLGEYEVSKEADRFVKAIYAGEVSRIETRNHYFETTGPVLIKGDLLSERFKDEYSFIMKDKVVEKSVQRFIQNENKQHN</sequence>
<evidence type="ECO:0000256" key="2">
    <source>
        <dbReference type="ARBA" id="ARBA00022801"/>
    </source>
</evidence>
<dbReference type="Gene3D" id="3.90.79.10">
    <property type="entry name" value="Nucleoside Triphosphate Pyrophosphohydrolase"/>
    <property type="match status" value="1"/>
</dbReference>
<dbReference type="NCBIfam" id="TIGR02705">
    <property type="entry name" value="nudix_YtkD"/>
    <property type="match status" value="1"/>
</dbReference>
<reference evidence="5 6" key="1">
    <citation type="submission" date="2023-07" db="EMBL/GenBank/DDBJ databases">
        <title>Genomic Encyclopedia of Type Strains, Phase IV (KMG-IV): sequencing the most valuable type-strain genomes for metagenomic binning, comparative biology and taxonomic classification.</title>
        <authorList>
            <person name="Goeker M."/>
        </authorList>
    </citation>
    <scope>NUCLEOTIDE SEQUENCE [LARGE SCALE GENOMIC DNA]</scope>
    <source>
        <strain evidence="5 6">DSM 23494</strain>
    </source>
</reference>
<proteinExistence type="inferred from homology"/>
<dbReference type="EMBL" id="JAUSUB010000021">
    <property type="protein sequence ID" value="MDQ0272271.1"/>
    <property type="molecule type" value="Genomic_DNA"/>
</dbReference>
<name>A0ABU0ANE0_9BACI</name>
<dbReference type="Pfam" id="PF00293">
    <property type="entry name" value="NUDIX"/>
    <property type="match status" value="1"/>
</dbReference>
<protein>
    <submittedName>
        <fullName evidence="5">8-oxo-dGTP diphosphatase</fullName>
        <ecNumber evidence="5">3.6.1.55</ecNumber>
    </submittedName>
</protein>
<dbReference type="EC" id="3.6.1.55" evidence="5"/>
<comment type="similarity">
    <text evidence="1 3">Belongs to the Nudix hydrolase family.</text>
</comment>
<comment type="caution">
    <text evidence="5">The sequence shown here is derived from an EMBL/GenBank/DDBJ whole genome shotgun (WGS) entry which is preliminary data.</text>
</comment>
<dbReference type="InterPro" id="IPR020084">
    <property type="entry name" value="NUDIX_hydrolase_CS"/>
</dbReference>
<keyword evidence="2 3" id="KW-0378">Hydrolase</keyword>
<dbReference type="InterPro" id="IPR014078">
    <property type="entry name" value="Nudix_YtkD"/>
</dbReference>
<dbReference type="GO" id="GO:0035539">
    <property type="term" value="F:8-oxo-7,8-dihydrodeoxyguanosine triphosphate pyrophosphatase activity"/>
    <property type="evidence" value="ECO:0007669"/>
    <property type="project" value="UniProtKB-EC"/>
</dbReference>
<organism evidence="5 6">
    <name type="scientific">Cytobacillus purgationiresistens</name>
    <dbReference type="NCBI Taxonomy" id="863449"/>
    <lineage>
        <taxon>Bacteria</taxon>
        <taxon>Bacillati</taxon>
        <taxon>Bacillota</taxon>
        <taxon>Bacilli</taxon>
        <taxon>Bacillales</taxon>
        <taxon>Bacillaceae</taxon>
        <taxon>Cytobacillus</taxon>
    </lineage>
</organism>
<dbReference type="PANTHER" id="PTHR43736">
    <property type="entry name" value="ADP-RIBOSE PYROPHOSPHATASE"/>
    <property type="match status" value="1"/>
</dbReference>
<gene>
    <name evidence="5" type="ORF">J2S17_004163</name>
</gene>
<dbReference type="InterPro" id="IPR000086">
    <property type="entry name" value="NUDIX_hydrolase_dom"/>
</dbReference>
<dbReference type="InterPro" id="IPR015797">
    <property type="entry name" value="NUDIX_hydrolase-like_dom_sf"/>
</dbReference>
<dbReference type="InterPro" id="IPR020476">
    <property type="entry name" value="Nudix_hydrolase"/>
</dbReference>
<dbReference type="SUPFAM" id="SSF55811">
    <property type="entry name" value="Nudix"/>
    <property type="match status" value="1"/>
</dbReference>
<accession>A0ABU0ANE0</accession>
<evidence type="ECO:0000256" key="1">
    <source>
        <dbReference type="ARBA" id="ARBA00005582"/>
    </source>
</evidence>
<dbReference type="CDD" id="cd04665">
    <property type="entry name" value="NUDIX_RppH"/>
    <property type="match status" value="1"/>
</dbReference>
<evidence type="ECO:0000313" key="5">
    <source>
        <dbReference type="EMBL" id="MDQ0272271.1"/>
    </source>
</evidence>
<dbReference type="RefSeq" id="WP_307477553.1">
    <property type="nucleotide sequence ID" value="NZ_JAUSUB010000021.1"/>
</dbReference>
<evidence type="ECO:0000259" key="4">
    <source>
        <dbReference type="PROSITE" id="PS51462"/>
    </source>
</evidence>
<dbReference type="PANTHER" id="PTHR43736:SF1">
    <property type="entry name" value="DIHYDRONEOPTERIN TRIPHOSPHATE DIPHOSPHATASE"/>
    <property type="match status" value="1"/>
</dbReference>
<dbReference type="PROSITE" id="PS51462">
    <property type="entry name" value="NUDIX"/>
    <property type="match status" value="1"/>
</dbReference>
<evidence type="ECO:0000256" key="3">
    <source>
        <dbReference type="RuleBase" id="RU003476"/>
    </source>
</evidence>
<dbReference type="Proteomes" id="UP001238088">
    <property type="component" value="Unassembled WGS sequence"/>
</dbReference>